<dbReference type="PANTHER" id="PTHR21310">
    <property type="entry name" value="AMINOGLYCOSIDE PHOSPHOTRANSFERASE-RELATED-RELATED"/>
    <property type="match status" value="1"/>
</dbReference>
<protein>
    <submittedName>
        <fullName evidence="2">Aminoglycoside phosphotransferase (APT) family kinase protein</fullName>
    </submittedName>
</protein>
<keyword evidence="2" id="KW-0418">Kinase</keyword>
<dbReference type="InterPro" id="IPR011009">
    <property type="entry name" value="Kinase-like_dom_sf"/>
</dbReference>
<evidence type="ECO:0000313" key="3">
    <source>
        <dbReference type="Proteomes" id="UP000704762"/>
    </source>
</evidence>
<evidence type="ECO:0000313" key="2">
    <source>
        <dbReference type="EMBL" id="MBM7798109.1"/>
    </source>
</evidence>
<dbReference type="Proteomes" id="UP000704762">
    <property type="component" value="Unassembled WGS sequence"/>
</dbReference>
<dbReference type="PANTHER" id="PTHR21310:SF42">
    <property type="entry name" value="BIFUNCTIONAL AAC_APH"/>
    <property type="match status" value="1"/>
</dbReference>
<dbReference type="InterPro" id="IPR051678">
    <property type="entry name" value="AGP_Transferase"/>
</dbReference>
<accession>A0ABS2RJG9</accession>
<dbReference type="CDD" id="cd05155">
    <property type="entry name" value="APH_ChoK_like_1"/>
    <property type="match status" value="1"/>
</dbReference>
<name>A0ABS2RJG9_9ACTN</name>
<dbReference type="Gene3D" id="3.90.1200.10">
    <property type="match status" value="1"/>
</dbReference>
<proteinExistence type="predicted"/>
<feature type="domain" description="Aminoglycoside phosphotransferase" evidence="1">
    <location>
        <begin position="36"/>
        <end position="264"/>
    </location>
</feature>
<sequence length="300" mass="32633">MAMHPNQLEIEPETVQDLVADQFPHWRGLAVRPVTSHGTVNKVFRLGERLVLRFPLEPGPPDEKRAWLVAEADLARSLLGRMPVATPVPVALGEPGRGYPLAWAVYGWLPGTDAATASVGHSHQFACDVAAFVQALRRQDTGGRTFDGPGRGGSLSSHDEYVASCLGRSRGLIDVEALARLWGRLRETPRAGAKDVWTHGDLMPGNLLAEDGRLVAVIDVGGLAPADPALDLMPAWNLMEAGPRRAFREALAVDETEWARGQGWALVQAIGCLYYYRVTNPVMSATAHRTLEALLDELEQ</sequence>
<evidence type="ECO:0000259" key="1">
    <source>
        <dbReference type="Pfam" id="PF01636"/>
    </source>
</evidence>
<dbReference type="SUPFAM" id="SSF56112">
    <property type="entry name" value="Protein kinase-like (PK-like)"/>
    <property type="match status" value="1"/>
</dbReference>
<keyword evidence="2" id="KW-0808">Transferase</keyword>
<dbReference type="InterPro" id="IPR002575">
    <property type="entry name" value="Aminoglycoside_PTrfase"/>
</dbReference>
<dbReference type="EMBL" id="JAFBCF010000001">
    <property type="protein sequence ID" value="MBM7798109.1"/>
    <property type="molecule type" value="Genomic_DNA"/>
</dbReference>
<dbReference type="Pfam" id="PF01636">
    <property type="entry name" value="APH"/>
    <property type="match status" value="1"/>
</dbReference>
<keyword evidence="3" id="KW-1185">Reference proteome</keyword>
<dbReference type="GO" id="GO:0016301">
    <property type="term" value="F:kinase activity"/>
    <property type="evidence" value="ECO:0007669"/>
    <property type="project" value="UniProtKB-KW"/>
</dbReference>
<gene>
    <name evidence="2" type="ORF">JOE57_001030</name>
</gene>
<organism evidence="2 3">
    <name type="scientific">Microlunatus panaciterrae</name>
    <dbReference type="NCBI Taxonomy" id="400768"/>
    <lineage>
        <taxon>Bacteria</taxon>
        <taxon>Bacillati</taxon>
        <taxon>Actinomycetota</taxon>
        <taxon>Actinomycetes</taxon>
        <taxon>Propionibacteriales</taxon>
        <taxon>Propionibacteriaceae</taxon>
        <taxon>Microlunatus</taxon>
    </lineage>
</organism>
<comment type="caution">
    <text evidence="2">The sequence shown here is derived from an EMBL/GenBank/DDBJ whole genome shotgun (WGS) entry which is preliminary data.</text>
</comment>
<dbReference type="Gene3D" id="3.30.200.20">
    <property type="entry name" value="Phosphorylase Kinase, domain 1"/>
    <property type="match status" value="1"/>
</dbReference>
<reference evidence="2 3" key="1">
    <citation type="submission" date="2021-01" db="EMBL/GenBank/DDBJ databases">
        <title>Sequencing the genomes of 1000 actinobacteria strains.</title>
        <authorList>
            <person name="Klenk H.-P."/>
        </authorList>
    </citation>
    <scope>NUCLEOTIDE SEQUENCE [LARGE SCALE GENOMIC DNA]</scope>
    <source>
        <strain evidence="2 3">DSM 18662</strain>
    </source>
</reference>